<dbReference type="InterPro" id="IPR025241">
    <property type="entry name" value="DUF4190"/>
</dbReference>
<feature type="transmembrane region" description="Helical" evidence="2">
    <location>
        <begin position="60"/>
        <end position="86"/>
    </location>
</feature>
<dbReference type="Pfam" id="PF13828">
    <property type="entry name" value="DUF4190"/>
    <property type="match status" value="1"/>
</dbReference>
<keyword evidence="2" id="KW-0472">Membrane</keyword>
<keyword evidence="2" id="KW-0812">Transmembrane</keyword>
<feature type="compositionally biased region" description="Low complexity" evidence="1">
    <location>
        <begin position="25"/>
        <end position="36"/>
    </location>
</feature>
<evidence type="ECO:0000259" key="3">
    <source>
        <dbReference type="Pfam" id="PF13828"/>
    </source>
</evidence>
<comment type="caution">
    <text evidence="5">The sequence shown here is derived from an EMBL/GenBank/DDBJ whole genome shotgun (WGS) entry which is preliminary data.</text>
</comment>
<evidence type="ECO:0000259" key="4">
    <source>
        <dbReference type="Pfam" id="PF13845"/>
    </source>
</evidence>
<dbReference type="Pfam" id="PF13845">
    <property type="entry name" value="Septum_form"/>
    <property type="match status" value="1"/>
</dbReference>
<keyword evidence="6" id="KW-1185">Reference proteome</keyword>
<evidence type="ECO:0000256" key="1">
    <source>
        <dbReference type="SAM" id="MobiDB-lite"/>
    </source>
</evidence>
<dbReference type="InterPro" id="IPR026004">
    <property type="entry name" value="Septum_form"/>
</dbReference>
<sequence length="387" mass="42010">MSIPPPSGSQQPQDLYQPPQPQGPYPHAQGPQGPHPHTTPYQVWGQGYAPFARPAPDNGVAIAALVLGLLCFLPAVGLVLGIIALVQIKKRGERGKGMAIAGAVVSSLGLALLLSTNVASAAWEGFKAGARGGNSYLLAKGDCFDVPDTGFDRDAYDVDWVSCNYEHDAEVFGTVPLSDGDYPGDDYVTDKAEDECWTLQDTYAMDRWRLTDEVDVNYLTPTAESWAWSGNKIICVFAHTSVYRSLHGPLRRDESILDADQLAFLKAMNAVDEVLHEEPEEDAEEDLDANKNWAADVRDVLGEQADALRRHTWPGNAEKSVDALVRDMQDAHADWAKAATAGDADTYNRHYDNGYDYVDGDTTVGARAALGLAITPPSNVVKLSRRP</sequence>
<evidence type="ECO:0000256" key="2">
    <source>
        <dbReference type="SAM" id="Phobius"/>
    </source>
</evidence>
<dbReference type="RefSeq" id="WP_355397292.1">
    <property type="nucleotide sequence ID" value="NZ_JBEXPZ010000018.1"/>
</dbReference>
<dbReference type="EMBL" id="JBEXPZ010000018">
    <property type="protein sequence ID" value="MET9846000.1"/>
    <property type="molecule type" value="Genomic_DNA"/>
</dbReference>
<feature type="compositionally biased region" description="Low complexity" evidence="1">
    <location>
        <begin position="8"/>
        <end position="17"/>
    </location>
</feature>
<proteinExistence type="predicted"/>
<feature type="domain" description="DUF4190" evidence="3">
    <location>
        <begin position="61"/>
        <end position="114"/>
    </location>
</feature>
<dbReference type="Proteomes" id="UP001550210">
    <property type="component" value="Unassembled WGS sequence"/>
</dbReference>
<name>A0ABV2UWQ8_9ACTN</name>
<keyword evidence="2" id="KW-1133">Transmembrane helix</keyword>
<gene>
    <name evidence="5" type="ORF">ABZZ21_15795</name>
</gene>
<organism evidence="5 6">
    <name type="scientific">Streptomyces ossamyceticus</name>
    <dbReference type="NCBI Taxonomy" id="249581"/>
    <lineage>
        <taxon>Bacteria</taxon>
        <taxon>Bacillati</taxon>
        <taxon>Actinomycetota</taxon>
        <taxon>Actinomycetes</taxon>
        <taxon>Kitasatosporales</taxon>
        <taxon>Streptomycetaceae</taxon>
        <taxon>Streptomyces</taxon>
    </lineage>
</organism>
<protein>
    <submittedName>
        <fullName evidence="5">DUF4190 domain-containing protein</fullName>
    </submittedName>
</protein>
<feature type="region of interest" description="Disordered" evidence="1">
    <location>
        <begin position="1"/>
        <end position="40"/>
    </location>
</feature>
<reference evidence="5 6" key="1">
    <citation type="submission" date="2024-06" db="EMBL/GenBank/DDBJ databases">
        <title>The Natural Products Discovery Center: Release of the First 8490 Sequenced Strains for Exploring Actinobacteria Biosynthetic Diversity.</title>
        <authorList>
            <person name="Kalkreuter E."/>
            <person name="Kautsar S.A."/>
            <person name="Yang D."/>
            <person name="Bader C.D."/>
            <person name="Teijaro C.N."/>
            <person name="Fluegel L."/>
            <person name="Davis C.M."/>
            <person name="Simpson J.R."/>
            <person name="Lauterbach L."/>
            <person name="Steele A.D."/>
            <person name="Gui C."/>
            <person name="Meng S."/>
            <person name="Li G."/>
            <person name="Viehrig K."/>
            <person name="Ye F."/>
            <person name="Su P."/>
            <person name="Kiefer A.F."/>
            <person name="Nichols A."/>
            <person name="Cepeda A.J."/>
            <person name="Yan W."/>
            <person name="Fan B."/>
            <person name="Jiang Y."/>
            <person name="Adhikari A."/>
            <person name="Zheng C.-J."/>
            <person name="Schuster L."/>
            <person name="Cowan T.M."/>
            <person name="Smanski M.J."/>
            <person name="Chevrette M.G."/>
            <person name="De Carvalho L.P.S."/>
            <person name="Shen B."/>
        </authorList>
    </citation>
    <scope>NUCLEOTIDE SEQUENCE [LARGE SCALE GENOMIC DNA]</scope>
    <source>
        <strain evidence="5 6">NPDC006434</strain>
    </source>
</reference>
<evidence type="ECO:0000313" key="6">
    <source>
        <dbReference type="Proteomes" id="UP001550210"/>
    </source>
</evidence>
<accession>A0ABV2UWQ8</accession>
<feature type="transmembrane region" description="Helical" evidence="2">
    <location>
        <begin position="98"/>
        <end position="123"/>
    </location>
</feature>
<evidence type="ECO:0000313" key="5">
    <source>
        <dbReference type="EMBL" id="MET9846000.1"/>
    </source>
</evidence>
<feature type="domain" description="Septum formation-related" evidence="4">
    <location>
        <begin position="139"/>
        <end position="229"/>
    </location>
</feature>